<dbReference type="CDD" id="cd00613">
    <property type="entry name" value="GDC-P"/>
    <property type="match status" value="2"/>
</dbReference>
<evidence type="ECO:0000256" key="2">
    <source>
        <dbReference type="ARBA" id="ARBA00003788"/>
    </source>
</evidence>
<dbReference type="HAMAP" id="MF_00711">
    <property type="entry name" value="GcvP"/>
    <property type="match status" value="1"/>
</dbReference>
<evidence type="ECO:0000256" key="7">
    <source>
        <dbReference type="ARBA" id="ARBA00049026"/>
    </source>
</evidence>
<dbReference type="InterPro" id="IPR015422">
    <property type="entry name" value="PyrdxlP-dep_Trfase_small"/>
</dbReference>
<evidence type="ECO:0000259" key="10">
    <source>
        <dbReference type="Pfam" id="PF02347"/>
    </source>
</evidence>
<dbReference type="InterPro" id="IPR015421">
    <property type="entry name" value="PyrdxlP-dep_Trfase_major"/>
</dbReference>
<dbReference type="GO" id="GO:0019464">
    <property type="term" value="P:glycine decarboxylation via glycine cleavage system"/>
    <property type="evidence" value="ECO:0007669"/>
    <property type="project" value="UniProtKB-UniRule"/>
</dbReference>
<organism evidence="12 13">
    <name type="scientific">Pedobacter puniceum</name>
    <dbReference type="NCBI Taxonomy" id="2666136"/>
    <lineage>
        <taxon>Bacteria</taxon>
        <taxon>Pseudomonadati</taxon>
        <taxon>Bacteroidota</taxon>
        <taxon>Sphingobacteriia</taxon>
        <taxon>Sphingobacteriales</taxon>
        <taxon>Sphingobacteriaceae</taxon>
        <taxon>Pedobacter</taxon>
    </lineage>
</organism>
<keyword evidence="5 8" id="KW-0663">Pyridoxal phosphate</keyword>
<comment type="function">
    <text evidence="2 8">The glycine cleavage system catalyzes the degradation of glycine. The P protein binds the alpha-amino group of glycine through its pyridoxal phosphate cofactor; CO(2) is released and the remaining methylamine moiety is then transferred to the lipoamide cofactor of the H protein.</text>
</comment>
<dbReference type="Proteomes" id="UP000462931">
    <property type="component" value="Unassembled WGS sequence"/>
</dbReference>
<dbReference type="FunFam" id="3.40.640.10:FF:000007">
    <property type="entry name" value="glycine dehydrogenase (Decarboxylating), mitochondrial"/>
    <property type="match status" value="1"/>
</dbReference>
<dbReference type="PANTHER" id="PTHR11773:SF1">
    <property type="entry name" value="GLYCINE DEHYDROGENASE (DECARBOXYLATING), MITOCHONDRIAL"/>
    <property type="match status" value="1"/>
</dbReference>
<evidence type="ECO:0000256" key="6">
    <source>
        <dbReference type="ARBA" id="ARBA00023002"/>
    </source>
</evidence>
<feature type="domain" description="Glycine cleavage system P-protein N-terminal" evidence="10">
    <location>
        <begin position="456"/>
        <end position="737"/>
    </location>
</feature>
<feature type="domain" description="Glycine dehydrogenase C-terminal" evidence="11">
    <location>
        <begin position="778"/>
        <end position="898"/>
    </location>
</feature>
<dbReference type="InterPro" id="IPR003437">
    <property type="entry name" value="GcvP"/>
</dbReference>
<keyword evidence="6 8" id="KW-0560">Oxidoreductase</keyword>
<evidence type="ECO:0000256" key="9">
    <source>
        <dbReference type="PIRSR" id="PIRSR603437-50"/>
    </source>
</evidence>
<reference evidence="12 13" key="1">
    <citation type="submission" date="2019-11" db="EMBL/GenBank/DDBJ databases">
        <authorList>
            <person name="Cheng Q."/>
            <person name="Yang Z."/>
        </authorList>
    </citation>
    <scope>NUCLEOTIDE SEQUENCE [LARGE SCALE GENOMIC DNA]</scope>
    <source>
        <strain evidence="12 13">HX-22-1</strain>
    </source>
</reference>
<comment type="catalytic activity">
    <reaction evidence="7 8">
        <text>N(6)-[(R)-lipoyl]-L-lysyl-[glycine-cleavage complex H protein] + glycine + H(+) = N(6)-[(R)-S(8)-aminomethyldihydrolipoyl]-L-lysyl-[glycine-cleavage complex H protein] + CO2</text>
        <dbReference type="Rhea" id="RHEA:24304"/>
        <dbReference type="Rhea" id="RHEA-COMP:10494"/>
        <dbReference type="Rhea" id="RHEA-COMP:10495"/>
        <dbReference type="ChEBI" id="CHEBI:15378"/>
        <dbReference type="ChEBI" id="CHEBI:16526"/>
        <dbReference type="ChEBI" id="CHEBI:57305"/>
        <dbReference type="ChEBI" id="CHEBI:83099"/>
        <dbReference type="ChEBI" id="CHEBI:83143"/>
        <dbReference type="EC" id="1.4.4.2"/>
    </reaction>
</comment>
<dbReference type="PANTHER" id="PTHR11773">
    <property type="entry name" value="GLYCINE DEHYDROGENASE, DECARBOXYLATING"/>
    <property type="match status" value="1"/>
</dbReference>
<comment type="subunit">
    <text evidence="4 8">The glycine cleavage system is composed of four proteins: P, T, L and H.</text>
</comment>
<feature type="modified residue" description="N6-(pyridoxal phosphate)lysine" evidence="8 9">
    <location>
        <position position="706"/>
    </location>
</feature>
<evidence type="ECO:0000256" key="1">
    <source>
        <dbReference type="ARBA" id="ARBA00001933"/>
    </source>
</evidence>
<dbReference type="Pfam" id="PF21478">
    <property type="entry name" value="GcvP2_C"/>
    <property type="match status" value="1"/>
</dbReference>
<dbReference type="GO" id="GO:0016594">
    <property type="term" value="F:glycine binding"/>
    <property type="evidence" value="ECO:0007669"/>
    <property type="project" value="TreeGrafter"/>
</dbReference>
<evidence type="ECO:0000256" key="5">
    <source>
        <dbReference type="ARBA" id="ARBA00022898"/>
    </source>
</evidence>
<dbReference type="GO" id="GO:0030170">
    <property type="term" value="F:pyridoxal phosphate binding"/>
    <property type="evidence" value="ECO:0007669"/>
    <property type="project" value="TreeGrafter"/>
</dbReference>
<dbReference type="InterPro" id="IPR049315">
    <property type="entry name" value="GDC-P_N"/>
</dbReference>
<evidence type="ECO:0000256" key="8">
    <source>
        <dbReference type="HAMAP-Rule" id="MF_00711"/>
    </source>
</evidence>
<dbReference type="Gene3D" id="3.90.1150.10">
    <property type="entry name" value="Aspartate Aminotransferase, domain 1"/>
    <property type="match status" value="2"/>
</dbReference>
<feature type="domain" description="Glycine cleavage system P-protein N-terminal" evidence="10">
    <location>
        <begin position="13"/>
        <end position="436"/>
    </location>
</feature>
<comment type="caution">
    <text evidence="12">The sequence shown here is derived from an EMBL/GenBank/DDBJ whole genome shotgun (WGS) entry which is preliminary data.</text>
</comment>
<dbReference type="GO" id="GO:0005960">
    <property type="term" value="C:glycine cleavage complex"/>
    <property type="evidence" value="ECO:0007669"/>
    <property type="project" value="TreeGrafter"/>
</dbReference>
<dbReference type="SUPFAM" id="SSF53383">
    <property type="entry name" value="PLP-dependent transferases"/>
    <property type="match status" value="2"/>
</dbReference>
<dbReference type="AlphaFoldDB" id="A0A7K0FPX3"/>
<gene>
    <name evidence="8 12" type="primary">gcvP</name>
    <name evidence="12" type="ORF">GJJ64_12530</name>
</gene>
<proteinExistence type="inferred from homology"/>
<dbReference type="Pfam" id="PF02347">
    <property type="entry name" value="GDC-P"/>
    <property type="match status" value="2"/>
</dbReference>
<keyword evidence="13" id="KW-1185">Reference proteome</keyword>
<sequence>MKLNVDYQELFEQRHIAPNEQDTQEMLKAVGVNSLDELISQTVPQNIRLKKAMDLPTAKSEFEYLNHLKQTASKNKIFKSYIGQGYYGVIVPGVIQRNILENPGWYTQYTPYQAEIAQGRLQALLNFQTMVIDLTGMEIANASLLDEGTAAAEAMFMQYSLRKNTAAKKFFVSQEVFPQTIDILKTRSQPYGIELVIGDHRTAELTEDMFGAIVQYPAGNGEVFDYSDFANKAHEKNIKLTVAADIMSLALLTPPGEWGADIVVGTTQRFGIPMGFGGPHAAFFATKEEYKRSMPGRIIGVTIDAHGNYALRMALQTREQHIRRDKATSNICTAQALLAIMAGMYATYHGPKGLKLIAERIHGLAVLLSNALQQLGYKQENQAYFDTVRFNVGALVNAIKAEALNNEVNLNYRGETVTIAIDETTSVEDIKTLVRFFGKVKGINQNDIDVDALKGDLATTIPASLARASAYLTHPIFNSHHSEHELLRYIKSLEAKDLSLCHSMIALGSCTMKLNATTEMIPVTWPEFGNLHPFAPIDQTGGYMQIMDELNRWLSEITGFAAMSLQPNAGAQGEYAGLMVIRAYHQDRGDFHRNIALIPSSAHGTNPASAAMAGMKIVVTKCDEKGNIDVEDLRAKAEEHSANLSCLMVTYPSTHGVFEESIIEICDIIHQHGGQVYMDGANMNAQVGLTSPANIGADVCHLNLHKTFCIPHGGGGPGMGPIGVAKHLVPYLPGHAVVNIGQEKSINAVSAAPWGSASILLISHAYIAMMGAEGLTNATKYAILNANYIKARLEQHYPVLYSGANGRCAHEMILDCREFKALGIEVTDIAKRLMDYGFHAPTVSFPVAGTVMVEPTESEPKHELDRFCDAMIAIRNEIADIESGLLDKVNNPLKNAPHTAAVVTGNDWDKPYTRQKAAFPLPYVAQYKFWPSVGRVNDTHGDRTLVCSCPPLETYTELESV</sequence>
<dbReference type="GO" id="GO:0004375">
    <property type="term" value="F:glycine dehydrogenase (decarboxylating) activity"/>
    <property type="evidence" value="ECO:0007669"/>
    <property type="project" value="UniProtKB-EC"/>
</dbReference>
<dbReference type="EMBL" id="WKJI01000003">
    <property type="protein sequence ID" value="MRX48018.1"/>
    <property type="molecule type" value="Genomic_DNA"/>
</dbReference>
<dbReference type="NCBIfam" id="NF003346">
    <property type="entry name" value="PRK04366.1"/>
    <property type="match status" value="1"/>
</dbReference>
<comment type="cofactor">
    <cofactor evidence="1 8 9">
        <name>pyridoxal 5'-phosphate</name>
        <dbReference type="ChEBI" id="CHEBI:597326"/>
    </cofactor>
</comment>
<dbReference type="EC" id="1.4.4.2" evidence="8"/>
<evidence type="ECO:0000259" key="11">
    <source>
        <dbReference type="Pfam" id="PF21478"/>
    </source>
</evidence>
<dbReference type="FunFam" id="3.90.1150.10:FF:000007">
    <property type="entry name" value="Glycine dehydrogenase (decarboxylating), mitochondrial"/>
    <property type="match status" value="1"/>
</dbReference>
<dbReference type="GO" id="GO:0005829">
    <property type="term" value="C:cytosol"/>
    <property type="evidence" value="ECO:0007669"/>
    <property type="project" value="TreeGrafter"/>
</dbReference>
<dbReference type="Gene3D" id="3.40.640.10">
    <property type="entry name" value="Type I PLP-dependent aspartate aminotransferase-like (Major domain)"/>
    <property type="match status" value="2"/>
</dbReference>
<name>A0A7K0FPX3_9SPHI</name>
<dbReference type="FunFam" id="3.40.640.10:FF:000005">
    <property type="entry name" value="Glycine dehydrogenase (decarboxylating), mitochondrial"/>
    <property type="match status" value="1"/>
</dbReference>
<comment type="similarity">
    <text evidence="3 8">Belongs to the GcvP family.</text>
</comment>
<dbReference type="RefSeq" id="WP_154288123.1">
    <property type="nucleotide sequence ID" value="NZ_WKJI01000003.1"/>
</dbReference>
<dbReference type="NCBIfam" id="TIGR00461">
    <property type="entry name" value="gcvP"/>
    <property type="match status" value="1"/>
</dbReference>
<dbReference type="InterPro" id="IPR015424">
    <property type="entry name" value="PyrdxlP-dep_Trfase"/>
</dbReference>
<accession>A0A7K0FPX3</accession>
<evidence type="ECO:0000256" key="3">
    <source>
        <dbReference type="ARBA" id="ARBA00010756"/>
    </source>
</evidence>
<evidence type="ECO:0000313" key="13">
    <source>
        <dbReference type="Proteomes" id="UP000462931"/>
    </source>
</evidence>
<evidence type="ECO:0000256" key="4">
    <source>
        <dbReference type="ARBA" id="ARBA00011690"/>
    </source>
</evidence>
<dbReference type="InterPro" id="IPR020581">
    <property type="entry name" value="GDC_P"/>
</dbReference>
<dbReference type="InterPro" id="IPR049316">
    <property type="entry name" value="GDC-P_C"/>
</dbReference>
<dbReference type="NCBIfam" id="NF001696">
    <property type="entry name" value="PRK00451.1"/>
    <property type="match status" value="1"/>
</dbReference>
<protein>
    <recommendedName>
        <fullName evidence="8">Glycine dehydrogenase (decarboxylating)</fullName>
        <ecNumber evidence="8">1.4.4.2</ecNumber>
    </recommendedName>
    <alternativeName>
        <fullName evidence="8">Glycine cleavage system P-protein</fullName>
    </alternativeName>
    <alternativeName>
        <fullName evidence="8">Glycine decarboxylase</fullName>
    </alternativeName>
    <alternativeName>
        <fullName evidence="8">Glycine dehydrogenase (aminomethyl-transferring)</fullName>
    </alternativeName>
</protein>
<evidence type="ECO:0000313" key="12">
    <source>
        <dbReference type="EMBL" id="MRX48018.1"/>
    </source>
</evidence>